<reference evidence="4" key="1">
    <citation type="submission" date="2021-06" db="EMBL/GenBank/DDBJ databases">
        <authorList>
            <person name="Kallberg Y."/>
            <person name="Tangrot J."/>
            <person name="Rosling A."/>
        </authorList>
    </citation>
    <scope>NUCLEOTIDE SEQUENCE</scope>
    <source>
        <strain evidence="4">87-6 pot B 2015</strain>
    </source>
</reference>
<dbReference type="InterPro" id="IPR043136">
    <property type="entry name" value="B30.2/SPRY_sf"/>
</dbReference>
<dbReference type="Pfam" id="PF00622">
    <property type="entry name" value="SPRY"/>
    <property type="match status" value="1"/>
</dbReference>
<feature type="transmembrane region" description="Helical" evidence="2">
    <location>
        <begin position="43"/>
        <end position="67"/>
    </location>
</feature>
<dbReference type="SMART" id="SM00449">
    <property type="entry name" value="SPRY"/>
    <property type="match status" value="1"/>
</dbReference>
<evidence type="ECO:0000313" key="4">
    <source>
        <dbReference type="EMBL" id="CAG8445629.1"/>
    </source>
</evidence>
<accession>A0A9N8VBS4</accession>
<evidence type="ECO:0000313" key="5">
    <source>
        <dbReference type="Proteomes" id="UP000789375"/>
    </source>
</evidence>
<comment type="caution">
    <text evidence="4">The sequence shown here is derived from an EMBL/GenBank/DDBJ whole genome shotgun (WGS) entry which is preliminary data.</text>
</comment>
<feature type="domain" description="B30.2/SPRY" evidence="3">
    <location>
        <begin position="302"/>
        <end position="500"/>
    </location>
</feature>
<keyword evidence="2" id="KW-1133">Transmembrane helix</keyword>
<dbReference type="InterPro" id="IPR044736">
    <property type="entry name" value="Gid1/RanBPM/SPLA_SPRY"/>
</dbReference>
<keyword evidence="2" id="KW-0472">Membrane</keyword>
<dbReference type="InterPro" id="IPR001870">
    <property type="entry name" value="B30.2/SPRY"/>
</dbReference>
<dbReference type="PROSITE" id="PS50188">
    <property type="entry name" value="B302_SPRY"/>
    <property type="match status" value="1"/>
</dbReference>
<evidence type="ECO:0000256" key="1">
    <source>
        <dbReference type="SAM" id="MobiDB-lite"/>
    </source>
</evidence>
<dbReference type="CDD" id="cd12885">
    <property type="entry name" value="SPRY_RanBP_like"/>
    <property type="match status" value="1"/>
</dbReference>
<keyword evidence="5" id="KW-1185">Reference proteome</keyword>
<dbReference type="Proteomes" id="UP000789375">
    <property type="component" value="Unassembled WGS sequence"/>
</dbReference>
<proteinExistence type="predicted"/>
<keyword evidence="2" id="KW-0812">Transmembrane</keyword>
<dbReference type="AlphaFoldDB" id="A0A9N8VBS4"/>
<dbReference type="PANTHER" id="PTHR12864">
    <property type="entry name" value="RAN BINDING PROTEIN 9-RELATED"/>
    <property type="match status" value="1"/>
</dbReference>
<organism evidence="4 5">
    <name type="scientific">Funneliformis mosseae</name>
    <name type="common">Endomycorrhizal fungus</name>
    <name type="synonym">Glomus mosseae</name>
    <dbReference type="NCBI Taxonomy" id="27381"/>
    <lineage>
        <taxon>Eukaryota</taxon>
        <taxon>Fungi</taxon>
        <taxon>Fungi incertae sedis</taxon>
        <taxon>Mucoromycota</taxon>
        <taxon>Glomeromycotina</taxon>
        <taxon>Glomeromycetes</taxon>
        <taxon>Glomerales</taxon>
        <taxon>Glomeraceae</taxon>
        <taxon>Funneliformis</taxon>
    </lineage>
</organism>
<dbReference type="SUPFAM" id="SSF49899">
    <property type="entry name" value="Concanavalin A-like lectins/glucanases"/>
    <property type="match status" value="1"/>
</dbReference>
<name>A0A9N8VBS4_FUNMO</name>
<protein>
    <submittedName>
        <fullName evidence="4">16577_t:CDS:1</fullName>
    </submittedName>
</protein>
<dbReference type="InterPro" id="IPR050618">
    <property type="entry name" value="Ubq-SigPath_Reg"/>
</dbReference>
<feature type="region of interest" description="Disordered" evidence="1">
    <location>
        <begin position="310"/>
        <end position="330"/>
    </location>
</feature>
<evidence type="ECO:0000259" key="3">
    <source>
        <dbReference type="PROSITE" id="PS50188"/>
    </source>
</evidence>
<evidence type="ECO:0000256" key="2">
    <source>
        <dbReference type="SAM" id="Phobius"/>
    </source>
</evidence>
<sequence length="565" mass="64766">MSSSQASSSLIPPAITSSNPLPTIISSSPSSNQHKFECSDQCILTIAFIFVPILICLILLKFLCVYLSKRRRTNSVVDLENPESINHNNLFNANHCNGNLMDNHSSEVSMTNDLTRPRNAFVRNRHTISERNQLHPISDQRTLLKRTRTTISYLISNNKYKLQNHFINSLENAIMIDSNNNTSSTRQLKSIKENKVFVENGPLSPPLSISINSPLSIQHEPISLDEAIKKFNRPWEFLPDAVVKEMNTIKVTNRGRIIEIDPEFWSSVVKDACVQSNYPFYVPLPSRLKNDIDVDVDDVNVLNENEKLVTESDKETLDEKDDEMDEGNQSISNRIKKKIRQKKKYQQQFVHKIPKIEEILKEYEDGDGLNYFEITVLEKEYSHTNIVIGVTTKPFPCYKLPGHTERSIGYHSNSGEVFQNSIYNGWEYGPSWNKVNYTVGCGYKPLSGEIYFTLNGTDLGSLFTAEVEQDILSEKRYYLFPSIGANGKCKVRVNFGEEEFVYKDIYEKDIEEGSYKKSYDIESTSSCYSDDENTIRIKMPESDPLGMWKDVKLETDEKVWRDTIV</sequence>
<dbReference type="Gene3D" id="2.60.120.920">
    <property type="match status" value="1"/>
</dbReference>
<dbReference type="InterPro" id="IPR003877">
    <property type="entry name" value="SPRY_dom"/>
</dbReference>
<dbReference type="InterPro" id="IPR013320">
    <property type="entry name" value="ConA-like_dom_sf"/>
</dbReference>
<gene>
    <name evidence="4" type="ORF">FMOSSE_LOCUS1153</name>
</gene>
<dbReference type="EMBL" id="CAJVPP010000129">
    <property type="protein sequence ID" value="CAG8445629.1"/>
    <property type="molecule type" value="Genomic_DNA"/>
</dbReference>